<dbReference type="InterPro" id="IPR000537">
    <property type="entry name" value="UbiA_prenyltransferase"/>
</dbReference>
<keyword evidence="3" id="KW-0474">Menaquinone biosynthesis</keyword>
<reference evidence="9 10" key="1">
    <citation type="submission" date="2022-06" db="EMBL/GenBank/DDBJ databases">
        <title>Isolation of gut microbiota from human fecal samples.</title>
        <authorList>
            <person name="Pamer E.G."/>
            <person name="Barat B."/>
            <person name="Waligurski E."/>
            <person name="Medina S."/>
            <person name="Paddock L."/>
            <person name="Mostad J."/>
        </authorList>
    </citation>
    <scope>NUCLEOTIDE SEQUENCE [LARGE SCALE GENOMIC DNA]</scope>
    <source>
        <strain evidence="9 10">SL.3.17</strain>
    </source>
</reference>
<protein>
    <submittedName>
        <fullName evidence="9">UbiA family prenyltransferase</fullName>
    </submittedName>
</protein>
<feature type="transmembrane region" description="Helical" evidence="8">
    <location>
        <begin position="132"/>
        <end position="151"/>
    </location>
</feature>
<dbReference type="PANTHER" id="PTHR13929">
    <property type="entry name" value="1,4-DIHYDROXY-2-NAPHTHOATE OCTAPRENYLTRANSFERASE"/>
    <property type="match status" value="1"/>
</dbReference>
<evidence type="ECO:0000256" key="1">
    <source>
        <dbReference type="ARBA" id="ARBA00004141"/>
    </source>
</evidence>
<evidence type="ECO:0000313" key="9">
    <source>
        <dbReference type="EMBL" id="MCQ4636342.1"/>
    </source>
</evidence>
<keyword evidence="4" id="KW-0808">Transferase</keyword>
<dbReference type="InterPro" id="IPR026046">
    <property type="entry name" value="UBIAD1"/>
</dbReference>
<feature type="transmembrane region" description="Helical" evidence="8">
    <location>
        <begin position="227"/>
        <end position="260"/>
    </location>
</feature>
<evidence type="ECO:0000256" key="2">
    <source>
        <dbReference type="ARBA" id="ARBA00004863"/>
    </source>
</evidence>
<dbReference type="InterPro" id="IPR044878">
    <property type="entry name" value="UbiA_sf"/>
</dbReference>
<evidence type="ECO:0000256" key="4">
    <source>
        <dbReference type="ARBA" id="ARBA00022679"/>
    </source>
</evidence>
<keyword evidence="5 8" id="KW-0812">Transmembrane</keyword>
<evidence type="ECO:0000256" key="6">
    <source>
        <dbReference type="ARBA" id="ARBA00022989"/>
    </source>
</evidence>
<dbReference type="Proteomes" id="UP001524502">
    <property type="component" value="Unassembled WGS sequence"/>
</dbReference>
<feature type="transmembrane region" description="Helical" evidence="8">
    <location>
        <begin position="171"/>
        <end position="194"/>
    </location>
</feature>
<evidence type="ECO:0000313" key="10">
    <source>
        <dbReference type="Proteomes" id="UP001524502"/>
    </source>
</evidence>
<evidence type="ECO:0000256" key="7">
    <source>
        <dbReference type="ARBA" id="ARBA00023136"/>
    </source>
</evidence>
<keyword evidence="10" id="KW-1185">Reference proteome</keyword>
<evidence type="ECO:0000256" key="5">
    <source>
        <dbReference type="ARBA" id="ARBA00022692"/>
    </source>
</evidence>
<dbReference type="Gene3D" id="1.10.357.140">
    <property type="entry name" value="UbiA prenyltransferase"/>
    <property type="match status" value="1"/>
</dbReference>
<evidence type="ECO:0000256" key="8">
    <source>
        <dbReference type="SAM" id="Phobius"/>
    </source>
</evidence>
<proteinExistence type="predicted"/>
<dbReference type="PANTHER" id="PTHR13929:SF0">
    <property type="entry name" value="UBIA PRENYLTRANSFERASE DOMAIN-CONTAINING PROTEIN 1"/>
    <property type="match status" value="1"/>
</dbReference>
<feature type="transmembrane region" description="Helical" evidence="8">
    <location>
        <begin position="280"/>
        <end position="299"/>
    </location>
</feature>
<dbReference type="RefSeq" id="WP_256131526.1">
    <property type="nucleotide sequence ID" value="NZ_JANFXK010000005.1"/>
</dbReference>
<gene>
    <name evidence="9" type="ORF">NE619_06345</name>
</gene>
<comment type="pathway">
    <text evidence="2">Quinol/quinone metabolism; menaquinone biosynthesis.</text>
</comment>
<sequence length="300" mass="33493">MLGRFFKYVEITTKITSLFAFLMGLAFLYYRDQQIHWKLTLLFFAGMFLFDLTTTAINNYIDTKTNDQELTLPRKPAFAALMILLCVSTACGIFLAYLTDIVVLLTGGLCFLGGILYTWGPVPISRLPLGEALSGIFYGLLIPFLLLYINMPEGTFLKLALSSGELVITLHIMPLIGLLLLSAAPACATANIMLANNICDVERDVLVKRYTLAYYLGKKRALLLFSATYYAVYAVHLVMIIIGILPPLCLLFFITLIPVVKNIRVFRKTQNKETTFLCSIKNYILIMSADAGLIFICGLL</sequence>
<dbReference type="EMBL" id="JANFXK010000005">
    <property type="protein sequence ID" value="MCQ4636342.1"/>
    <property type="molecule type" value="Genomic_DNA"/>
</dbReference>
<feature type="transmembrane region" description="Helical" evidence="8">
    <location>
        <begin position="12"/>
        <end position="30"/>
    </location>
</feature>
<dbReference type="Pfam" id="PF01040">
    <property type="entry name" value="UbiA"/>
    <property type="match status" value="1"/>
</dbReference>
<name>A0ABT1RME2_9FIRM</name>
<feature type="transmembrane region" description="Helical" evidence="8">
    <location>
        <begin position="77"/>
        <end position="95"/>
    </location>
</feature>
<keyword evidence="7 8" id="KW-0472">Membrane</keyword>
<accession>A0ABT1RME2</accession>
<feature type="transmembrane region" description="Helical" evidence="8">
    <location>
        <begin position="101"/>
        <end position="120"/>
    </location>
</feature>
<feature type="transmembrane region" description="Helical" evidence="8">
    <location>
        <begin position="36"/>
        <end position="57"/>
    </location>
</feature>
<comment type="subcellular location">
    <subcellularLocation>
        <location evidence="1">Membrane</location>
        <topology evidence="1">Multi-pass membrane protein</topology>
    </subcellularLocation>
</comment>
<comment type="caution">
    <text evidence="9">The sequence shown here is derived from an EMBL/GenBank/DDBJ whole genome shotgun (WGS) entry which is preliminary data.</text>
</comment>
<organism evidence="9 10">
    <name type="scientific">Anaerovorax odorimutans</name>
    <dbReference type="NCBI Taxonomy" id="109327"/>
    <lineage>
        <taxon>Bacteria</taxon>
        <taxon>Bacillati</taxon>
        <taxon>Bacillota</taxon>
        <taxon>Clostridia</taxon>
        <taxon>Peptostreptococcales</taxon>
        <taxon>Anaerovoracaceae</taxon>
        <taxon>Anaerovorax</taxon>
    </lineage>
</organism>
<keyword evidence="6 8" id="KW-1133">Transmembrane helix</keyword>
<evidence type="ECO:0000256" key="3">
    <source>
        <dbReference type="ARBA" id="ARBA00022428"/>
    </source>
</evidence>
<dbReference type="CDD" id="cd13962">
    <property type="entry name" value="PT_UbiA_UBIAD1"/>
    <property type="match status" value="1"/>
</dbReference>